<comment type="caution">
    <text evidence="8">The sequence shown here is derived from an EMBL/GenBank/DDBJ whole genome shotgun (WGS) entry which is preliminary data.</text>
</comment>
<dbReference type="GO" id="GO:0010970">
    <property type="term" value="P:transport along microtubule"/>
    <property type="evidence" value="ECO:0007669"/>
    <property type="project" value="TreeGrafter"/>
</dbReference>
<dbReference type="OrthoDB" id="4189at2759"/>
<evidence type="ECO:0000256" key="2">
    <source>
        <dbReference type="ARBA" id="ARBA00011059"/>
    </source>
</evidence>
<dbReference type="GO" id="GO:0005868">
    <property type="term" value="C:cytoplasmic dynein complex"/>
    <property type="evidence" value="ECO:0007669"/>
    <property type="project" value="InterPro"/>
</dbReference>
<evidence type="ECO:0000256" key="4">
    <source>
        <dbReference type="ARBA" id="ARBA00022574"/>
    </source>
</evidence>
<protein>
    <submittedName>
        <fullName evidence="8">Cytoplasmic dynein 1 intermediate chain</fullName>
    </submittedName>
</protein>
<dbReference type="InterPro" id="IPR036322">
    <property type="entry name" value="WD40_repeat_dom_sf"/>
</dbReference>
<reference evidence="8 9" key="1">
    <citation type="submission" date="2019-07" db="EMBL/GenBank/DDBJ databases">
        <title>Draft genome assembly of a fouling barnacle, Amphibalanus amphitrite (Darwin, 1854): The first reference genome for Thecostraca.</title>
        <authorList>
            <person name="Kim W."/>
        </authorList>
    </citation>
    <scope>NUCLEOTIDE SEQUENCE [LARGE SCALE GENOMIC DNA]</scope>
    <source>
        <strain evidence="8">SNU_AA5</strain>
        <tissue evidence="8">Soma without cirri and trophi</tissue>
    </source>
</reference>
<comment type="similarity">
    <text evidence="2">Belongs to the dynein intermediate chain family.</text>
</comment>
<evidence type="ECO:0000313" key="8">
    <source>
        <dbReference type="EMBL" id="KAF0290543.1"/>
    </source>
</evidence>
<proteinExistence type="inferred from homology"/>
<gene>
    <name evidence="8" type="primary">sw_1</name>
    <name evidence="8" type="ORF">FJT64_011254</name>
</gene>
<dbReference type="GO" id="GO:0045504">
    <property type="term" value="F:dynein heavy chain binding"/>
    <property type="evidence" value="ECO:0007669"/>
    <property type="project" value="TreeGrafter"/>
</dbReference>
<name>A0A6A4VA64_AMPAM</name>
<feature type="region of interest" description="Disordered" evidence="7">
    <location>
        <begin position="606"/>
        <end position="625"/>
    </location>
</feature>
<evidence type="ECO:0000256" key="7">
    <source>
        <dbReference type="SAM" id="MobiDB-lite"/>
    </source>
</evidence>
<keyword evidence="9" id="KW-1185">Reference proteome</keyword>
<evidence type="ECO:0000256" key="5">
    <source>
        <dbReference type="ARBA" id="ARBA00022737"/>
    </source>
</evidence>
<keyword evidence="6" id="KW-0206">Cytoskeleton</keyword>
<organism evidence="8 9">
    <name type="scientific">Amphibalanus amphitrite</name>
    <name type="common">Striped barnacle</name>
    <name type="synonym">Balanus amphitrite</name>
    <dbReference type="NCBI Taxonomy" id="1232801"/>
    <lineage>
        <taxon>Eukaryota</taxon>
        <taxon>Metazoa</taxon>
        <taxon>Ecdysozoa</taxon>
        <taxon>Arthropoda</taxon>
        <taxon>Crustacea</taxon>
        <taxon>Multicrustacea</taxon>
        <taxon>Cirripedia</taxon>
        <taxon>Thoracica</taxon>
        <taxon>Thoracicalcarea</taxon>
        <taxon>Balanomorpha</taxon>
        <taxon>Balanoidea</taxon>
        <taxon>Balanidae</taxon>
        <taxon>Amphibalaninae</taxon>
        <taxon>Amphibalanus</taxon>
    </lineage>
</organism>
<dbReference type="FunFam" id="2.130.10.10:FF:000781">
    <property type="entry name" value="Cytoplasmic dynein intermediate chain"/>
    <property type="match status" value="1"/>
</dbReference>
<feature type="compositionally biased region" description="Low complexity" evidence="7">
    <location>
        <begin position="173"/>
        <end position="187"/>
    </location>
</feature>
<keyword evidence="5" id="KW-0677">Repeat</keyword>
<dbReference type="PANTHER" id="PTHR12442:SF22">
    <property type="entry name" value="CYTOPLASMIC DYNEIN 1 INTERMEDIATE CHAIN-RELATED"/>
    <property type="match status" value="1"/>
</dbReference>
<dbReference type="InterPro" id="IPR050687">
    <property type="entry name" value="Dynein_IC"/>
</dbReference>
<dbReference type="AlphaFoldDB" id="A0A6A4VA64"/>
<evidence type="ECO:0000256" key="3">
    <source>
        <dbReference type="ARBA" id="ARBA00022490"/>
    </source>
</evidence>
<dbReference type="InterPro" id="IPR025956">
    <property type="entry name" value="DYNC1I1/DYNC1I2"/>
</dbReference>
<dbReference type="SMART" id="SM00320">
    <property type="entry name" value="WD40"/>
    <property type="match status" value="6"/>
</dbReference>
<dbReference type="EMBL" id="VIIS01001946">
    <property type="protein sequence ID" value="KAF0290543.1"/>
    <property type="molecule type" value="Genomic_DNA"/>
</dbReference>
<keyword evidence="4" id="KW-0853">WD repeat</keyword>
<dbReference type="Pfam" id="PF11540">
    <property type="entry name" value="Dynein_IC2"/>
    <property type="match status" value="1"/>
</dbReference>
<dbReference type="InterPro" id="IPR001680">
    <property type="entry name" value="WD40_rpt"/>
</dbReference>
<evidence type="ECO:0000313" key="9">
    <source>
        <dbReference type="Proteomes" id="UP000440578"/>
    </source>
</evidence>
<evidence type="ECO:0000256" key="1">
    <source>
        <dbReference type="ARBA" id="ARBA00004245"/>
    </source>
</evidence>
<sequence>MSVILISGAIMSMSDRKAELEKKKARLQLLKEEKEKRRKEKEKKELLGSVKSATSSMASHTDLDKMLSAVGVTPVSGRKKKPELSVVNVHSTSIPPRENVTYAKQTQTTVSGPEHHHYEFGSTPLEWDDEFSVLTYDDSQAEEEEHSLTALEGHKLPPGILHHGMPTVTDVQPATVQPADQPPADARPQPRELSEEEKQLLMMSPEFIEFFTRQACVVERALCEEWNIFADYSRNYDDDEALDEKSGMRLSLNRVFCDERWSKNRTVTSMDWSPQFPELLVASYNNNEEAPHDPDGVCLVWNTKFKKTTPEYIFHCQSPVMCATFARFHPNLIVGGTYSGQVVLWDNRTQKRTPVQRSPLSAAAHTHPVYCMRVVGTQNAHNLISVSTDGKMCSWSLDMLSQPQETMELQFKQSKAVAVTALAFPQAEVNNFILGSEEGNLYTACRHGSRSGIQEVYEGHWGPVTGVSAHTAPGPLDFSHLFISSSIDWTVKLWNAKDPKPLYSFEDNSDYVYDVAWSPLHPALFAAVDGTGRLDVWNINSETEVPAASAQVEGGPALNRVSWTPSGLHITAGDDRGRVWVYDVGEQLAQPRQDEWTRLAHTLQEMKSNNAEDEYDRASLGTPSR</sequence>
<keyword evidence="3" id="KW-0963">Cytoplasm</keyword>
<dbReference type="Pfam" id="PF00400">
    <property type="entry name" value="WD40"/>
    <property type="match status" value="2"/>
</dbReference>
<accession>A0A6A4VA64</accession>
<dbReference type="InterPro" id="IPR015943">
    <property type="entry name" value="WD40/YVTN_repeat-like_dom_sf"/>
</dbReference>
<dbReference type="Gene3D" id="2.130.10.10">
    <property type="entry name" value="YVTN repeat-like/Quinoprotein amine dehydrogenase"/>
    <property type="match status" value="2"/>
</dbReference>
<dbReference type="PANTHER" id="PTHR12442">
    <property type="entry name" value="DYNEIN INTERMEDIATE CHAIN"/>
    <property type="match status" value="1"/>
</dbReference>
<comment type="subcellular location">
    <subcellularLocation>
        <location evidence="1">Cytoplasm</location>
        <location evidence="1">Cytoskeleton</location>
    </subcellularLocation>
</comment>
<feature type="region of interest" description="Disordered" evidence="7">
    <location>
        <begin position="31"/>
        <end position="58"/>
    </location>
</feature>
<evidence type="ECO:0000256" key="6">
    <source>
        <dbReference type="ARBA" id="ARBA00023212"/>
    </source>
</evidence>
<dbReference type="Proteomes" id="UP000440578">
    <property type="component" value="Unassembled WGS sequence"/>
</dbReference>
<feature type="region of interest" description="Disordered" evidence="7">
    <location>
        <begin position="173"/>
        <end position="194"/>
    </location>
</feature>
<dbReference type="SUPFAM" id="SSF50978">
    <property type="entry name" value="WD40 repeat-like"/>
    <property type="match status" value="1"/>
</dbReference>
<dbReference type="GO" id="GO:0045503">
    <property type="term" value="F:dynein light chain binding"/>
    <property type="evidence" value="ECO:0007669"/>
    <property type="project" value="TreeGrafter"/>
</dbReference>